<name>A0A7U9C377_9GAMM</name>
<organism evidence="2 3">
    <name type="scientific">Vreelandella boliviensis LC1</name>
    <dbReference type="NCBI Taxonomy" id="1072583"/>
    <lineage>
        <taxon>Bacteria</taxon>
        <taxon>Pseudomonadati</taxon>
        <taxon>Pseudomonadota</taxon>
        <taxon>Gammaproteobacteria</taxon>
        <taxon>Oceanospirillales</taxon>
        <taxon>Halomonadaceae</taxon>
        <taxon>Vreelandella</taxon>
    </lineage>
</organism>
<feature type="compositionally biased region" description="Low complexity" evidence="1">
    <location>
        <begin position="39"/>
        <end position="57"/>
    </location>
</feature>
<evidence type="ECO:0000313" key="2">
    <source>
        <dbReference type="EMBL" id="EHJ94328.1"/>
    </source>
</evidence>
<gene>
    <name evidence="2" type="ORF">KUC_1286</name>
</gene>
<reference evidence="2 3" key="1">
    <citation type="submission" date="2011-10" db="EMBL/GenBank/DDBJ databases">
        <authorList>
            <person name="Quillaguamn J."/>
            <person name="Guzmn D."/>
            <person name="Balderrama-Subieta A."/>
            <person name="Cardona-Ortuo C."/>
            <person name="Guevara-Martnez M."/>
            <person name="Callisaya-Quispe N."/>
        </authorList>
    </citation>
    <scope>NUCLEOTIDE SEQUENCE [LARGE SCALE GENOMIC DNA]</scope>
    <source>
        <strain evidence="2 3">LC1</strain>
    </source>
</reference>
<dbReference type="AlphaFoldDB" id="A0A7U9C377"/>
<accession>A0A7U9C377</accession>
<evidence type="ECO:0000256" key="1">
    <source>
        <dbReference type="SAM" id="MobiDB-lite"/>
    </source>
</evidence>
<dbReference type="Proteomes" id="UP000005756">
    <property type="component" value="Unassembled WGS sequence"/>
</dbReference>
<feature type="region of interest" description="Disordered" evidence="1">
    <location>
        <begin position="25"/>
        <end position="57"/>
    </location>
</feature>
<proteinExistence type="predicted"/>
<protein>
    <submittedName>
        <fullName evidence="2">Uncharacterized protein</fullName>
    </submittedName>
</protein>
<sequence length="57" mass="5326">MAAPVAAPTPPPITAPWTTLAAPARYGSGTRANGSTDTGAASGALSGRGSAACQANG</sequence>
<dbReference type="EMBL" id="JH393257">
    <property type="protein sequence ID" value="EHJ94328.1"/>
    <property type="molecule type" value="Genomic_DNA"/>
</dbReference>
<evidence type="ECO:0000313" key="3">
    <source>
        <dbReference type="Proteomes" id="UP000005756"/>
    </source>
</evidence>